<dbReference type="InterPro" id="IPR006597">
    <property type="entry name" value="Sel1-like"/>
</dbReference>
<dbReference type="Pfam" id="PF08238">
    <property type="entry name" value="Sel1"/>
    <property type="match status" value="4"/>
</dbReference>
<dbReference type="Proteomes" id="UP001056291">
    <property type="component" value="Chromosome"/>
</dbReference>
<dbReference type="PROSITE" id="PS51257">
    <property type="entry name" value="PROKAR_LIPOPROTEIN"/>
    <property type="match status" value="1"/>
</dbReference>
<evidence type="ECO:0000313" key="3">
    <source>
        <dbReference type="Proteomes" id="UP001056291"/>
    </source>
</evidence>
<organism evidence="2 3">
    <name type="scientific">Sneathiella marina</name>
    <dbReference type="NCBI Taxonomy" id="2950108"/>
    <lineage>
        <taxon>Bacteria</taxon>
        <taxon>Pseudomonadati</taxon>
        <taxon>Pseudomonadota</taxon>
        <taxon>Alphaproteobacteria</taxon>
        <taxon>Sneathiellales</taxon>
        <taxon>Sneathiellaceae</taxon>
        <taxon>Sneathiella</taxon>
    </lineage>
</organism>
<dbReference type="PANTHER" id="PTHR11102:SF160">
    <property type="entry name" value="ERAD-ASSOCIATED E3 UBIQUITIN-PROTEIN LIGASE COMPONENT HRD3"/>
    <property type="match status" value="1"/>
</dbReference>
<keyword evidence="1" id="KW-0732">Signal</keyword>
<dbReference type="SMART" id="SM00671">
    <property type="entry name" value="SEL1"/>
    <property type="match status" value="4"/>
</dbReference>
<dbReference type="SUPFAM" id="SSF81901">
    <property type="entry name" value="HCP-like"/>
    <property type="match status" value="1"/>
</dbReference>
<name>A0ABY4W5I8_9PROT</name>
<dbReference type="InterPro" id="IPR050767">
    <property type="entry name" value="Sel1_AlgK"/>
</dbReference>
<dbReference type="RefSeq" id="WP_251933440.1">
    <property type="nucleotide sequence ID" value="NZ_CP098747.1"/>
</dbReference>
<dbReference type="PANTHER" id="PTHR11102">
    <property type="entry name" value="SEL-1-LIKE PROTEIN"/>
    <property type="match status" value="1"/>
</dbReference>
<accession>A0ABY4W5I8</accession>
<gene>
    <name evidence="2" type="ORF">NBZ79_15440</name>
</gene>
<feature type="signal peptide" evidence="1">
    <location>
        <begin position="1"/>
        <end position="20"/>
    </location>
</feature>
<sequence>MRFLFLPVILFLVACNTTTAPPSDLTLSETQNPYFIGWYTNYSELCARFDGGGGAERHKTEALKDWYGNDPFFKKGYAKNAELLDRNRMTGLTRCERAIAIVDVAFAGQGVLQSDETAIEKIEMAANEGDVVAQNNLGRIYSRGQTVPLDYQLARKWFTMAATEGFAPAQNNLGDMYANTRVLAKNYEEGLKWYRRAADQGHRAAQFNLGRMYYYGQAVELDYGQSLMWYSLAARQGHAEAIVNKRRLERKMTGEAIKKAQVLVDACLKKGFAGC</sequence>
<evidence type="ECO:0000313" key="2">
    <source>
        <dbReference type="EMBL" id="USG60559.1"/>
    </source>
</evidence>
<protein>
    <submittedName>
        <fullName evidence="2">Sel1 repeat family protein</fullName>
    </submittedName>
</protein>
<dbReference type="EMBL" id="CP098747">
    <property type="protein sequence ID" value="USG60559.1"/>
    <property type="molecule type" value="Genomic_DNA"/>
</dbReference>
<dbReference type="Gene3D" id="1.25.40.10">
    <property type="entry name" value="Tetratricopeptide repeat domain"/>
    <property type="match status" value="1"/>
</dbReference>
<keyword evidence="3" id="KW-1185">Reference proteome</keyword>
<proteinExistence type="predicted"/>
<feature type="chain" id="PRO_5045464870" evidence="1">
    <location>
        <begin position="21"/>
        <end position="275"/>
    </location>
</feature>
<reference evidence="2" key="1">
    <citation type="submission" date="2022-06" db="EMBL/GenBank/DDBJ databases">
        <title>Sneathiella actinostolidae sp. nov., isolated from a sea anemonein the Western Pacific Ocean.</title>
        <authorList>
            <person name="Wei M.J."/>
        </authorList>
    </citation>
    <scope>NUCLEOTIDE SEQUENCE</scope>
    <source>
        <strain evidence="2">PHK-P5</strain>
    </source>
</reference>
<dbReference type="InterPro" id="IPR011990">
    <property type="entry name" value="TPR-like_helical_dom_sf"/>
</dbReference>
<evidence type="ECO:0000256" key="1">
    <source>
        <dbReference type="SAM" id="SignalP"/>
    </source>
</evidence>